<dbReference type="EMBL" id="JAAMOB010000009">
    <property type="protein sequence ID" value="KAF4108936.1"/>
    <property type="molecule type" value="Genomic_DNA"/>
</dbReference>
<feature type="region of interest" description="Disordered" evidence="2">
    <location>
        <begin position="1"/>
        <end position="22"/>
    </location>
</feature>
<dbReference type="InterPro" id="IPR018378">
    <property type="entry name" value="C-type_lectin_CS"/>
</dbReference>
<dbReference type="SUPFAM" id="SSF56436">
    <property type="entry name" value="C-type lectin-like"/>
    <property type="match status" value="1"/>
</dbReference>
<dbReference type="InterPro" id="IPR016187">
    <property type="entry name" value="CTDL_fold"/>
</dbReference>
<dbReference type="InterPro" id="IPR001304">
    <property type="entry name" value="C-type_lectin-like"/>
</dbReference>
<organism evidence="4 5">
    <name type="scientific">Onychostoma macrolepis</name>
    <dbReference type="NCBI Taxonomy" id="369639"/>
    <lineage>
        <taxon>Eukaryota</taxon>
        <taxon>Metazoa</taxon>
        <taxon>Chordata</taxon>
        <taxon>Craniata</taxon>
        <taxon>Vertebrata</taxon>
        <taxon>Euteleostomi</taxon>
        <taxon>Actinopterygii</taxon>
        <taxon>Neopterygii</taxon>
        <taxon>Teleostei</taxon>
        <taxon>Ostariophysi</taxon>
        <taxon>Cypriniformes</taxon>
        <taxon>Cyprinidae</taxon>
        <taxon>Acrossocheilinae</taxon>
        <taxon>Onychostoma</taxon>
    </lineage>
</organism>
<evidence type="ECO:0000259" key="3">
    <source>
        <dbReference type="PROSITE" id="PS50041"/>
    </source>
</evidence>
<evidence type="ECO:0000313" key="5">
    <source>
        <dbReference type="Proteomes" id="UP000579812"/>
    </source>
</evidence>
<comment type="caution">
    <text evidence="4">The sequence shown here is derived from an EMBL/GenBank/DDBJ whole genome shotgun (WGS) entry which is preliminary data.</text>
</comment>
<protein>
    <recommendedName>
        <fullName evidence="3">C-type lectin domain-containing protein</fullName>
    </recommendedName>
</protein>
<dbReference type="PROSITE" id="PS00615">
    <property type="entry name" value="C_TYPE_LECTIN_1"/>
    <property type="match status" value="1"/>
</dbReference>
<dbReference type="InterPro" id="IPR016186">
    <property type="entry name" value="C-type_lectin-like/link_sf"/>
</dbReference>
<keyword evidence="1" id="KW-1015">Disulfide bond</keyword>
<feature type="domain" description="C-type lectin" evidence="3">
    <location>
        <begin position="1"/>
        <end position="110"/>
    </location>
</feature>
<evidence type="ECO:0000256" key="2">
    <source>
        <dbReference type="SAM" id="MobiDB-lite"/>
    </source>
</evidence>
<dbReference type="PROSITE" id="PS50041">
    <property type="entry name" value="C_TYPE_LECTIN_2"/>
    <property type="match status" value="1"/>
</dbReference>
<gene>
    <name evidence="4" type="ORF">G5714_010009</name>
</gene>
<reference evidence="4 5" key="1">
    <citation type="submission" date="2020-04" db="EMBL/GenBank/DDBJ databases">
        <title>Chromosome-level genome assembly of a cyprinid fish Onychostoma macrolepis by integration of Nanopore Sequencing, Bionano and Hi-C technology.</title>
        <authorList>
            <person name="Wang D."/>
        </authorList>
    </citation>
    <scope>NUCLEOTIDE SEQUENCE [LARGE SCALE GENOMIC DNA]</scope>
    <source>
        <strain evidence="4">SWU-2019</strain>
        <tissue evidence="4">Muscle</tissue>
    </source>
</reference>
<dbReference type="PANTHER" id="PTHR22803">
    <property type="entry name" value="MANNOSE, PHOSPHOLIPASE, LECTIN RECEPTOR RELATED"/>
    <property type="match status" value="1"/>
</dbReference>
<dbReference type="Gene3D" id="3.10.100.10">
    <property type="entry name" value="Mannose-Binding Protein A, subunit A"/>
    <property type="match status" value="1"/>
</dbReference>
<feature type="compositionally biased region" description="Polar residues" evidence="2">
    <location>
        <begin position="9"/>
        <end position="22"/>
    </location>
</feature>
<accession>A0A7J6CP03</accession>
<dbReference type="Proteomes" id="UP000579812">
    <property type="component" value="Unassembled WGS sequence"/>
</dbReference>
<evidence type="ECO:0000313" key="4">
    <source>
        <dbReference type="EMBL" id="KAF4108936.1"/>
    </source>
</evidence>
<dbReference type="Pfam" id="PF00059">
    <property type="entry name" value="Lectin_C"/>
    <property type="match status" value="1"/>
</dbReference>
<keyword evidence="5" id="KW-1185">Reference proteome</keyword>
<dbReference type="AlphaFoldDB" id="A0A7J6CP03"/>
<name>A0A7J6CP03_9TELE</name>
<dbReference type="InterPro" id="IPR050111">
    <property type="entry name" value="C-type_lectin/snaclec_domain"/>
</dbReference>
<proteinExistence type="predicted"/>
<sequence>MDGQILESDATSSSLSRLTGSQQRETAKVWMQISHLCTIKQKTSLLPSTTRCWEGHWVWSDGSTYDYTNWCSGEPNNACVENCGEININQISNRCWNDITCSNRIGFVCAKSL</sequence>
<evidence type="ECO:0000256" key="1">
    <source>
        <dbReference type="ARBA" id="ARBA00023157"/>
    </source>
</evidence>